<keyword evidence="4" id="KW-1185">Reference proteome</keyword>
<evidence type="ECO:0000313" key="3">
    <source>
        <dbReference type="EMBL" id="RIV87600.1"/>
    </source>
</evidence>
<feature type="region of interest" description="Disordered" evidence="1">
    <location>
        <begin position="261"/>
        <end position="290"/>
    </location>
</feature>
<dbReference type="Proteomes" id="UP000286576">
    <property type="component" value="Unassembled WGS sequence"/>
</dbReference>
<protein>
    <recommendedName>
        <fullName evidence="5">Tetratricopeptide repeat protein</fullName>
    </recommendedName>
</protein>
<evidence type="ECO:0000256" key="1">
    <source>
        <dbReference type="SAM" id="MobiDB-lite"/>
    </source>
</evidence>
<evidence type="ECO:0000256" key="2">
    <source>
        <dbReference type="SAM" id="SignalP"/>
    </source>
</evidence>
<keyword evidence="2" id="KW-0732">Signal</keyword>
<gene>
    <name evidence="3" type="ORF">D2V07_04455</name>
</gene>
<feature type="chain" id="PRO_5019312338" description="Tetratricopeptide repeat protein" evidence="2">
    <location>
        <begin position="26"/>
        <end position="290"/>
    </location>
</feature>
<dbReference type="EMBL" id="QXFL01000002">
    <property type="protein sequence ID" value="RIV87600.1"/>
    <property type="molecule type" value="Genomic_DNA"/>
</dbReference>
<dbReference type="RefSeq" id="WP_119585184.1">
    <property type="nucleotide sequence ID" value="NZ_CAWODQ010000012.1"/>
</dbReference>
<dbReference type="OrthoDB" id="7855653at2"/>
<sequence>MPRRLPLAALAAGTALALSNAPAWAGFPVSELVTCAVGGEEFTFTTTGSYSVFGSRPDGKPYGSWVFPLPMPDCPGNGLVMYRTFTPEEIAVLESYLASEEFAGIRQESSYYRAAHIARRLEAEGDLAPLWLLMRAGWQVDGDEAAKARYQREFAQTVAELSGAPNSADHITLAFRAANAWRELGEFERAGEVLSGIADPAAATFEDDTSERQQRNWREWLAKDIPQLGELIAQENAESEPVAMIPDTQAAFRCVELEQDGAPLPQRCTSGELDEDISRFRQSRSASDGT</sequence>
<dbReference type="AlphaFoldDB" id="A0A418NUI9"/>
<organism evidence="3 4">
    <name type="scientific">Aurantiacibacter zhengii</name>
    <dbReference type="NCBI Taxonomy" id="2307003"/>
    <lineage>
        <taxon>Bacteria</taxon>
        <taxon>Pseudomonadati</taxon>
        <taxon>Pseudomonadota</taxon>
        <taxon>Alphaproteobacteria</taxon>
        <taxon>Sphingomonadales</taxon>
        <taxon>Erythrobacteraceae</taxon>
        <taxon>Aurantiacibacter</taxon>
    </lineage>
</organism>
<feature type="signal peptide" evidence="2">
    <location>
        <begin position="1"/>
        <end position="25"/>
    </location>
</feature>
<reference evidence="3 4" key="1">
    <citation type="submission" date="2018-08" db="EMBL/GenBank/DDBJ databases">
        <title>Erythrobacter zhengii sp.nov., a bacterium isolated from deep-sea sediment.</title>
        <authorList>
            <person name="Fang C."/>
            <person name="Wu Y.-H."/>
            <person name="Sun C."/>
            <person name="Wang H."/>
            <person name="Cheng H."/>
            <person name="Meng F.-X."/>
            <person name="Wang C.-S."/>
            <person name="Xu X.-W."/>
        </authorList>
    </citation>
    <scope>NUCLEOTIDE SEQUENCE [LARGE SCALE GENOMIC DNA]</scope>
    <source>
        <strain evidence="3 4">V18</strain>
    </source>
</reference>
<evidence type="ECO:0008006" key="5">
    <source>
        <dbReference type="Google" id="ProtNLM"/>
    </source>
</evidence>
<evidence type="ECO:0000313" key="4">
    <source>
        <dbReference type="Proteomes" id="UP000286576"/>
    </source>
</evidence>
<comment type="caution">
    <text evidence="3">The sequence shown here is derived from an EMBL/GenBank/DDBJ whole genome shotgun (WGS) entry which is preliminary data.</text>
</comment>
<name>A0A418NUI9_9SPHN</name>
<accession>A0A418NUI9</accession>
<proteinExistence type="predicted"/>